<dbReference type="AlphaFoldDB" id="A0A1Q9F212"/>
<accession>A0A1Q9F212</accession>
<feature type="domain" description="RING-type" evidence="2">
    <location>
        <begin position="758"/>
        <end position="805"/>
    </location>
</feature>
<protein>
    <recommendedName>
        <fullName evidence="2">RING-type domain-containing protein</fullName>
    </recommendedName>
</protein>
<dbReference type="Gene3D" id="3.60.10.10">
    <property type="entry name" value="Endonuclease/exonuclease/phosphatase"/>
    <property type="match status" value="1"/>
</dbReference>
<evidence type="ECO:0000259" key="2">
    <source>
        <dbReference type="PROSITE" id="PS50089"/>
    </source>
</evidence>
<dbReference type="OrthoDB" id="417055at2759"/>
<evidence type="ECO:0000313" key="4">
    <source>
        <dbReference type="Proteomes" id="UP000186817"/>
    </source>
</evidence>
<dbReference type="PANTHER" id="PTHR12121">
    <property type="entry name" value="CARBON CATABOLITE REPRESSOR PROTEIN 4"/>
    <property type="match status" value="1"/>
</dbReference>
<dbReference type="EMBL" id="LSRX01000025">
    <property type="protein sequence ID" value="OLQ13693.1"/>
    <property type="molecule type" value="Genomic_DNA"/>
</dbReference>
<name>A0A1Q9F212_SYMMI</name>
<keyword evidence="1" id="KW-0479">Metal-binding</keyword>
<dbReference type="InterPro" id="IPR005135">
    <property type="entry name" value="Endo/exonuclease/phosphatase"/>
</dbReference>
<proteinExistence type="predicted"/>
<gene>
    <name evidence="3" type="ORF">AK812_SmicGene2329</name>
</gene>
<dbReference type="InterPro" id="IPR013083">
    <property type="entry name" value="Znf_RING/FYVE/PHD"/>
</dbReference>
<dbReference type="GO" id="GO:0000175">
    <property type="term" value="F:3'-5'-RNA exonuclease activity"/>
    <property type="evidence" value="ECO:0007669"/>
    <property type="project" value="TreeGrafter"/>
</dbReference>
<dbReference type="Pfam" id="PF03372">
    <property type="entry name" value="Exo_endo_phos"/>
    <property type="match status" value="1"/>
</dbReference>
<evidence type="ECO:0000313" key="3">
    <source>
        <dbReference type="EMBL" id="OLQ13693.1"/>
    </source>
</evidence>
<evidence type="ECO:0000256" key="1">
    <source>
        <dbReference type="PROSITE-ProRule" id="PRU00175"/>
    </source>
</evidence>
<dbReference type="Proteomes" id="UP000186817">
    <property type="component" value="Unassembled WGS sequence"/>
</dbReference>
<dbReference type="InterPro" id="IPR050410">
    <property type="entry name" value="CCR4/nocturin_mRNA_transcr"/>
</dbReference>
<dbReference type="InterPro" id="IPR036691">
    <property type="entry name" value="Endo/exonu/phosph_ase_sf"/>
</dbReference>
<dbReference type="PANTHER" id="PTHR12121:SF36">
    <property type="entry name" value="ENDONUCLEASE_EXONUCLEASE_PHOSPHATASE DOMAIN-CONTAINING PROTEIN"/>
    <property type="match status" value="1"/>
</dbReference>
<comment type="caution">
    <text evidence="3">The sequence shown here is derived from an EMBL/GenBank/DDBJ whole genome shotgun (WGS) entry which is preliminary data.</text>
</comment>
<organism evidence="3 4">
    <name type="scientific">Symbiodinium microadriaticum</name>
    <name type="common">Dinoflagellate</name>
    <name type="synonym">Zooxanthella microadriatica</name>
    <dbReference type="NCBI Taxonomy" id="2951"/>
    <lineage>
        <taxon>Eukaryota</taxon>
        <taxon>Sar</taxon>
        <taxon>Alveolata</taxon>
        <taxon>Dinophyceae</taxon>
        <taxon>Suessiales</taxon>
        <taxon>Symbiodiniaceae</taxon>
        <taxon>Symbiodinium</taxon>
    </lineage>
</organism>
<keyword evidence="1" id="KW-0863">Zinc-finger</keyword>
<dbReference type="GO" id="GO:0008270">
    <property type="term" value="F:zinc ion binding"/>
    <property type="evidence" value="ECO:0007669"/>
    <property type="project" value="UniProtKB-KW"/>
</dbReference>
<keyword evidence="4" id="KW-1185">Reference proteome</keyword>
<sequence length="903" mass="99840">MLRRNLTEHVRSLRKKLHSSARNIRRSPTRLVAWLPILAFTGCCGLAWALHKTPMLVKVMSFNVRYKNRDDDLHGFGWEQRLPAVADVVLRHSPDIIGTQEGLQQQIGDIQQRLRENGSNYSACGCPRERFLGLIPCGETCAILAHSPAIRCLLQDSFALSETPSQIGSKSWETACPRIATYAWLQVETRALLRTCLLVLNTHLDHRSESARIRGAQLIVDTIQGLETKPPDCEHAGTIITGDFNSLQRSTAGTAESAFAVFEKSGFKDACTESGARNVPFLSFHAWDARRAAAMRCPARLKQHGVSHSHIDWILWRGSRLDVVAFEVDTLIEGCPPSDHFAILATFRIQPMKIAPDRLSSSIIPATGMQPGCQLAVFVSRALHGLSIGSPAVAQVPANRRLTFAAIDAADAESSRRVKAPTSHCICDVLATQLQMPVCEHLFSQLSPFAFPPLFVWMEDIDDVLQRWQSLKPDGAVFRAECLDDAVSMVSNIISESGAERCLQRKALMLLRPDSEINVPLMIQLLQVDESFEFSEVKKSVTTSQHPPAQSAVIYFPYFWQAMQELQMRLFPRDGRAPIAMEAASFRDAVLDLAAAGSLTTAGFADLIVVSQKDSMDHRAWDRLLEAAHFLVEQERPKTAERQPQTSADTLQQMTCSHKPIHMAILATILFTWLFELCEDYCRGHKAALLRSVRDVLGCSSREAFVHLAAAHWDLEGALRHHDLQSKLNTLDALEACRPDASGWNSHAAKLRKAERDCPICACDFSIGSEPIVTSCCFKAICAHCVAVLVAAGNTDGILLCPFCRQSSDVPTVRKGHLPEISSSSAEPEDPIEQFADAAYSLACSVLSAGGTLLEELRKLLRYADDPHWLSSTVQNASLLNTIDVRLNVVLPFPPRESRLGSR</sequence>
<keyword evidence="1" id="KW-0862">Zinc</keyword>
<dbReference type="CDD" id="cd09083">
    <property type="entry name" value="EEP-1"/>
    <property type="match status" value="1"/>
</dbReference>
<dbReference type="SUPFAM" id="SSF56219">
    <property type="entry name" value="DNase I-like"/>
    <property type="match status" value="1"/>
</dbReference>
<dbReference type="Gene3D" id="3.30.40.10">
    <property type="entry name" value="Zinc/RING finger domain, C3HC4 (zinc finger)"/>
    <property type="match status" value="1"/>
</dbReference>
<reference evidence="3 4" key="1">
    <citation type="submission" date="2016-02" db="EMBL/GenBank/DDBJ databases">
        <title>Genome analysis of coral dinoflagellate symbionts highlights evolutionary adaptations to a symbiotic lifestyle.</title>
        <authorList>
            <person name="Aranda M."/>
            <person name="Li Y."/>
            <person name="Liew Y.J."/>
            <person name="Baumgarten S."/>
            <person name="Simakov O."/>
            <person name="Wilson M."/>
            <person name="Piel J."/>
            <person name="Ashoor H."/>
            <person name="Bougouffa S."/>
            <person name="Bajic V.B."/>
            <person name="Ryu T."/>
            <person name="Ravasi T."/>
            <person name="Bayer T."/>
            <person name="Micklem G."/>
            <person name="Kim H."/>
            <person name="Bhak J."/>
            <person name="Lajeunesse T.C."/>
            <person name="Voolstra C.R."/>
        </authorList>
    </citation>
    <scope>NUCLEOTIDE SEQUENCE [LARGE SCALE GENOMIC DNA]</scope>
    <source>
        <strain evidence="3 4">CCMP2467</strain>
    </source>
</reference>
<dbReference type="InterPro" id="IPR001841">
    <property type="entry name" value="Znf_RING"/>
</dbReference>
<dbReference type="PROSITE" id="PS50089">
    <property type="entry name" value="ZF_RING_2"/>
    <property type="match status" value="1"/>
</dbReference>
<dbReference type="SUPFAM" id="SSF57850">
    <property type="entry name" value="RING/U-box"/>
    <property type="match status" value="1"/>
</dbReference>